<keyword evidence="2" id="KW-1185">Reference proteome</keyword>
<comment type="caution">
    <text evidence="1">The sequence shown here is derived from an EMBL/GenBank/DDBJ whole genome shotgun (WGS) entry which is preliminary data.</text>
</comment>
<proteinExistence type="predicted"/>
<dbReference type="Proteomes" id="UP001519308">
    <property type="component" value="Unassembled WGS sequence"/>
</dbReference>
<name>A0ABS4K3D6_9CLOT</name>
<dbReference type="RefSeq" id="WP_245353233.1">
    <property type="nucleotide sequence ID" value="NZ_JAGGLL010000015.1"/>
</dbReference>
<organism evidence="1 2">
    <name type="scientific">Clostridium punense</name>
    <dbReference type="NCBI Taxonomy" id="1054297"/>
    <lineage>
        <taxon>Bacteria</taxon>
        <taxon>Bacillati</taxon>
        <taxon>Bacillota</taxon>
        <taxon>Clostridia</taxon>
        <taxon>Eubacteriales</taxon>
        <taxon>Clostridiaceae</taxon>
        <taxon>Clostridium</taxon>
    </lineage>
</organism>
<dbReference type="EMBL" id="JAGGLL010000015">
    <property type="protein sequence ID" value="MBP2022302.1"/>
    <property type="molecule type" value="Genomic_DNA"/>
</dbReference>
<evidence type="ECO:0000313" key="1">
    <source>
        <dbReference type="EMBL" id="MBP2022302.1"/>
    </source>
</evidence>
<sequence length="131" mass="14095">MPKHMHKINNTVSSSKDETLSMSLDIGIPVNTDNPNTAPTNIPKDNNCTLAAARTIAPQNTIVNTYTTNEPTANATLKPFTVKKDINIPTPAIIVDSTCEDVGSGEAVDVQPASLCLNYIICMEGLFPPRR</sequence>
<gene>
    <name evidence="1" type="ORF">J2Z44_002123</name>
</gene>
<evidence type="ECO:0000313" key="2">
    <source>
        <dbReference type="Proteomes" id="UP001519308"/>
    </source>
</evidence>
<protein>
    <submittedName>
        <fullName evidence="1">Microcystin-dependent protein</fullName>
    </submittedName>
</protein>
<accession>A0ABS4K3D6</accession>
<reference evidence="1 2" key="1">
    <citation type="submission" date="2021-03" db="EMBL/GenBank/DDBJ databases">
        <title>Genomic Encyclopedia of Type Strains, Phase IV (KMG-IV): sequencing the most valuable type-strain genomes for metagenomic binning, comparative biology and taxonomic classification.</title>
        <authorList>
            <person name="Goeker M."/>
        </authorList>
    </citation>
    <scope>NUCLEOTIDE SEQUENCE [LARGE SCALE GENOMIC DNA]</scope>
    <source>
        <strain evidence="1 2">DSM 28650</strain>
    </source>
</reference>